<sequence>MKLSVTLLAAALAEIVFALPGGFLTTPYPTRSSSVTPQTTASEVLIPGVLTDSLHVTNVTAITVIFTTTDTVTTTSFIPHSSPVVLDGVSTYYSSWLTMSVSETTTHYIVTSTLTPSTTHTTPTPLPASEPPSASEDPQDAPTTTVTVTHSMTVTESSHTCGATSSEDPVQSHTSSTNVCENCRTFIFTEVDTSARTIVIPMTTSRSSTTRVILLPQRILLLPNIPFPPSLPHLNLPAPVEPVLAQSPLLGLHNQHIQSTLLALGASKHHEAGIRSFTLTE</sequence>
<dbReference type="EMBL" id="LZYO01000004">
    <property type="protein sequence ID" value="ODH45279.1"/>
    <property type="molecule type" value="Genomic_DNA"/>
</dbReference>
<dbReference type="VEuPathDB" id="FungiDB:PADG_07577"/>
<evidence type="ECO:0000256" key="1">
    <source>
        <dbReference type="SAM" id="MobiDB-lite"/>
    </source>
</evidence>
<name>A0A1D2JPX6_PARBR</name>
<dbReference type="VEuPathDB" id="FungiDB:PABG_06374"/>
<evidence type="ECO:0000256" key="2">
    <source>
        <dbReference type="SAM" id="SignalP"/>
    </source>
</evidence>
<feature type="region of interest" description="Disordered" evidence="1">
    <location>
        <begin position="115"/>
        <end position="145"/>
    </location>
</feature>
<feature type="chain" id="PRO_5008902542" evidence="2">
    <location>
        <begin position="19"/>
        <end position="281"/>
    </location>
</feature>
<proteinExistence type="predicted"/>
<comment type="caution">
    <text evidence="3">The sequence shown here is derived from an EMBL/GenBank/DDBJ whole genome shotgun (WGS) entry which is preliminary data.</text>
</comment>
<evidence type="ECO:0000313" key="4">
    <source>
        <dbReference type="Proteomes" id="UP000242814"/>
    </source>
</evidence>
<organism evidence="3 4">
    <name type="scientific">Paracoccidioides brasiliensis</name>
    <dbReference type="NCBI Taxonomy" id="121759"/>
    <lineage>
        <taxon>Eukaryota</taxon>
        <taxon>Fungi</taxon>
        <taxon>Dikarya</taxon>
        <taxon>Ascomycota</taxon>
        <taxon>Pezizomycotina</taxon>
        <taxon>Eurotiomycetes</taxon>
        <taxon>Eurotiomycetidae</taxon>
        <taxon>Onygenales</taxon>
        <taxon>Ajellomycetaceae</taxon>
        <taxon>Paracoccidioides</taxon>
    </lineage>
</organism>
<feature type="signal peptide" evidence="2">
    <location>
        <begin position="1"/>
        <end position="18"/>
    </location>
</feature>
<dbReference type="Proteomes" id="UP000242814">
    <property type="component" value="Unassembled WGS sequence"/>
</dbReference>
<feature type="compositionally biased region" description="Polar residues" evidence="1">
    <location>
        <begin position="161"/>
        <end position="176"/>
    </location>
</feature>
<feature type="region of interest" description="Disordered" evidence="1">
    <location>
        <begin position="157"/>
        <end position="176"/>
    </location>
</feature>
<protein>
    <submittedName>
        <fullName evidence="3">Uncharacterized protein</fullName>
    </submittedName>
</protein>
<dbReference type="AlphaFoldDB" id="A0A1D2JPX6"/>
<keyword evidence="2" id="KW-0732">Signal</keyword>
<reference evidence="3 4" key="1">
    <citation type="submission" date="2016-06" db="EMBL/GenBank/DDBJ databases">
        <authorList>
            <person name="Kjaerup R.B."/>
            <person name="Dalgaard T.S."/>
            <person name="Juul-Madsen H.R."/>
        </authorList>
    </citation>
    <scope>NUCLEOTIDE SEQUENCE [LARGE SCALE GENOMIC DNA]</scope>
    <source>
        <strain evidence="3 4">Pb300</strain>
    </source>
</reference>
<accession>A0A1D2JPX6</accession>
<gene>
    <name evidence="3" type="ORF">ACO22_00276</name>
</gene>
<evidence type="ECO:0000313" key="3">
    <source>
        <dbReference type="EMBL" id="ODH45279.1"/>
    </source>
</evidence>